<keyword evidence="5" id="KW-0378">Hydrolase</keyword>
<dbReference type="Proteomes" id="UP001152795">
    <property type="component" value="Unassembled WGS sequence"/>
</dbReference>
<dbReference type="Pfam" id="PF17917">
    <property type="entry name" value="RT_RNaseH"/>
    <property type="match status" value="1"/>
</dbReference>
<evidence type="ECO:0000313" key="10">
    <source>
        <dbReference type="Proteomes" id="UP001152795"/>
    </source>
</evidence>
<evidence type="ECO:0000256" key="1">
    <source>
        <dbReference type="ARBA" id="ARBA00022679"/>
    </source>
</evidence>
<dbReference type="GO" id="GO:0016787">
    <property type="term" value="F:hydrolase activity"/>
    <property type="evidence" value="ECO:0007669"/>
    <property type="project" value="UniProtKB-KW"/>
</dbReference>
<dbReference type="SUPFAM" id="SSF56672">
    <property type="entry name" value="DNA/RNA polymerases"/>
    <property type="match status" value="1"/>
</dbReference>
<sequence>MPLQNYPRSLSKCTEAEQAVIRAEIVKLLHKAVIIHVQHEPGEFISPIFVRPKKDGTSRMILNLKDLKQHVEYHHFKMETLIDAIRLMTPNCFMASVDLKDAICSFEKTGTHFVIDDSYLQGDDYVSCLENVIDTVRLLFTLGFVIHPDKSVLIPTQRLIFLGFILDSVLMRVYMTPEKVTKVIEMCSKLLKNTSPTIREVSQVVGYIISTFPGVMLGPLFFRHLEGVKSQALKVNKGNFDSLMTLNDEAREELTWWVNSAPDSYNVVSHGLPAIVLTTDASSTGWGCTLGETRTGGNWTKDEAQHHINYLELLAVFLALKTFANSLAGKHVKVMIDNMTALSDINHMGTSKSDLRNALSKSMWLWCRARHIWLTAVHIPVVENVEADHQSRITNTSAEWSLNKQIFYDAISRLGVTPDIDLFASRINYQIEPYLSFHPDPGPIANFPESPGGTVHCCCGNPKIANSDMVAKTNESTNSSTNTITENKDDTDPPEQSGSNTSTVSASRANNLPLVWKSLEEQGISAGASNIIVQSWRQGTAKQYRSYLQKWELYCNKRKIDPIHPTISDGINFLSSL</sequence>
<keyword evidence="1" id="KW-0808">Transferase</keyword>
<evidence type="ECO:0000256" key="6">
    <source>
        <dbReference type="ARBA" id="ARBA00022918"/>
    </source>
</evidence>
<dbReference type="CDD" id="cd09275">
    <property type="entry name" value="RNase_HI_RT_DIRS1"/>
    <property type="match status" value="1"/>
</dbReference>
<keyword evidence="3" id="KW-0540">Nuclease</keyword>
<feature type="non-terminal residue" evidence="9">
    <location>
        <position position="577"/>
    </location>
</feature>
<dbReference type="Gene3D" id="3.30.70.270">
    <property type="match status" value="1"/>
</dbReference>
<dbReference type="InterPro" id="IPR043502">
    <property type="entry name" value="DNA/RNA_pol_sf"/>
</dbReference>
<dbReference type="GO" id="GO:0004519">
    <property type="term" value="F:endonuclease activity"/>
    <property type="evidence" value="ECO:0007669"/>
    <property type="project" value="UniProtKB-KW"/>
</dbReference>
<feature type="compositionally biased region" description="Low complexity" evidence="7">
    <location>
        <begin position="473"/>
        <end position="485"/>
    </location>
</feature>
<name>A0A7D9IQ13_PARCT</name>
<dbReference type="AlphaFoldDB" id="A0A7D9IQ13"/>
<evidence type="ECO:0000259" key="8">
    <source>
        <dbReference type="Pfam" id="PF17917"/>
    </source>
</evidence>
<dbReference type="InterPro" id="IPR043128">
    <property type="entry name" value="Rev_trsase/Diguanyl_cyclase"/>
</dbReference>
<reference evidence="9" key="1">
    <citation type="submission" date="2020-04" db="EMBL/GenBank/DDBJ databases">
        <authorList>
            <person name="Alioto T."/>
            <person name="Alioto T."/>
            <person name="Gomez Garrido J."/>
        </authorList>
    </citation>
    <scope>NUCLEOTIDE SEQUENCE</scope>
    <source>
        <strain evidence="9">A484AB</strain>
    </source>
</reference>
<keyword evidence="2" id="KW-0548">Nucleotidyltransferase</keyword>
<dbReference type="InterPro" id="IPR041373">
    <property type="entry name" value="RT_RNaseH"/>
</dbReference>
<protein>
    <submittedName>
        <fullName evidence="9">Transposon Tf2-6 poly</fullName>
    </submittedName>
</protein>
<proteinExistence type="predicted"/>
<dbReference type="Gene3D" id="3.10.10.10">
    <property type="entry name" value="HIV Type 1 Reverse Transcriptase, subunit A, domain 1"/>
    <property type="match status" value="1"/>
</dbReference>
<organism evidence="9 10">
    <name type="scientific">Paramuricea clavata</name>
    <name type="common">Red gorgonian</name>
    <name type="synonym">Violescent sea-whip</name>
    <dbReference type="NCBI Taxonomy" id="317549"/>
    <lineage>
        <taxon>Eukaryota</taxon>
        <taxon>Metazoa</taxon>
        <taxon>Cnidaria</taxon>
        <taxon>Anthozoa</taxon>
        <taxon>Octocorallia</taxon>
        <taxon>Malacalcyonacea</taxon>
        <taxon>Plexauridae</taxon>
        <taxon>Paramuricea</taxon>
    </lineage>
</organism>
<evidence type="ECO:0000256" key="5">
    <source>
        <dbReference type="ARBA" id="ARBA00022801"/>
    </source>
</evidence>
<feature type="compositionally biased region" description="Polar residues" evidence="7">
    <location>
        <begin position="494"/>
        <end position="506"/>
    </location>
</feature>
<evidence type="ECO:0000256" key="7">
    <source>
        <dbReference type="SAM" id="MobiDB-lite"/>
    </source>
</evidence>
<dbReference type="EMBL" id="CACRXK020006967">
    <property type="protein sequence ID" value="CAB4010938.1"/>
    <property type="molecule type" value="Genomic_DNA"/>
</dbReference>
<gene>
    <name evidence="9" type="ORF">PACLA_8A025502</name>
</gene>
<evidence type="ECO:0000313" key="9">
    <source>
        <dbReference type="EMBL" id="CAB4010938.1"/>
    </source>
</evidence>
<keyword evidence="4" id="KW-0255">Endonuclease</keyword>
<dbReference type="PANTHER" id="PTHR33050">
    <property type="entry name" value="REVERSE TRANSCRIPTASE DOMAIN-CONTAINING PROTEIN"/>
    <property type="match status" value="1"/>
</dbReference>
<dbReference type="GO" id="GO:0003964">
    <property type="term" value="F:RNA-directed DNA polymerase activity"/>
    <property type="evidence" value="ECO:0007669"/>
    <property type="project" value="UniProtKB-KW"/>
</dbReference>
<evidence type="ECO:0000256" key="4">
    <source>
        <dbReference type="ARBA" id="ARBA00022759"/>
    </source>
</evidence>
<accession>A0A7D9IQ13</accession>
<evidence type="ECO:0000256" key="2">
    <source>
        <dbReference type="ARBA" id="ARBA00022695"/>
    </source>
</evidence>
<dbReference type="InterPro" id="IPR052055">
    <property type="entry name" value="Hepadnavirus_pol/RT"/>
</dbReference>
<dbReference type="OrthoDB" id="2897838at2759"/>
<keyword evidence="6" id="KW-0695">RNA-directed DNA polymerase</keyword>
<keyword evidence="10" id="KW-1185">Reference proteome</keyword>
<feature type="region of interest" description="Disordered" evidence="7">
    <location>
        <begin position="473"/>
        <end position="506"/>
    </location>
</feature>
<evidence type="ECO:0000256" key="3">
    <source>
        <dbReference type="ARBA" id="ARBA00022722"/>
    </source>
</evidence>
<feature type="domain" description="Reverse transcriptase RNase H-like" evidence="8">
    <location>
        <begin position="275"/>
        <end position="340"/>
    </location>
</feature>
<comment type="caution">
    <text evidence="9">The sequence shown here is derived from an EMBL/GenBank/DDBJ whole genome shotgun (WGS) entry which is preliminary data.</text>
</comment>
<dbReference type="PANTHER" id="PTHR33050:SF7">
    <property type="entry name" value="RIBONUCLEASE H"/>
    <property type="match status" value="1"/>
</dbReference>